<evidence type="ECO:0000256" key="1">
    <source>
        <dbReference type="SAM" id="MobiDB-lite"/>
    </source>
</evidence>
<dbReference type="AlphaFoldDB" id="A0A2M3ZWY6"/>
<accession>A0A2M3ZWY6</accession>
<evidence type="ECO:0000313" key="3">
    <source>
        <dbReference type="EMBL" id="MBW33005.1"/>
    </source>
</evidence>
<feature type="signal peptide" evidence="2">
    <location>
        <begin position="1"/>
        <end position="16"/>
    </location>
</feature>
<dbReference type="EMBL" id="GGFM01012254">
    <property type="protein sequence ID" value="MBW33005.1"/>
    <property type="molecule type" value="Transcribed_RNA"/>
</dbReference>
<protein>
    <submittedName>
        <fullName evidence="3">Putative secreted peptide</fullName>
    </submittedName>
</protein>
<name>A0A2M3ZWY6_9DIPT</name>
<feature type="chain" id="PRO_5014992680" evidence="2">
    <location>
        <begin position="17"/>
        <end position="117"/>
    </location>
</feature>
<reference evidence="3" key="1">
    <citation type="submission" date="2018-01" db="EMBL/GenBank/DDBJ databases">
        <title>An insight into the sialome of Amazonian anophelines.</title>
        <authorList>
            <person name="Ribeiro J.M."/>
            <person name="Scarpassa V."/>
            <person name="Calvo E."/>
        </authorList>
    </citation>
    <scope>NUCLEOTIDE SEQUENCE</scope>
    <source>
        <tissue evidence="3">Salivary glands</tissue>
    </source>
</reference>
<feature type="region of interest" description="Disordered" evidence="1">
    <location>
        <begin position="47"/>
        <end position="69"/>
    </location>
</feature>
<organism evidence="3">
    <name type="scientific">Anopheles braziliensis</name>
    <dbReference type="NCBI Taxonomy" id="58242"/>
    <lineage>
        <taxon>Eukaryota</taxon>
        <taxon>Metazoa</taxon>
        <taxon>Ecdysozoa</taxon>
        <taxon>Arthropoda</taxon>
        <taxon>Hexapoda</taxon>
        <taxon>Insecta</taxon>
        <taxon>Pterygota</taxon>
        <taxon>Neoptera</taxon>
        <taxon>Endopterygota</taxon>
        <taxon>Diptera</taxon>
        <taxon>Nematocera</taxon>
        <taxon>Culicoidea</taxon>
        <taxon>Culicidae</taxon>
        <taxon>Anophelinae</taxon>
        <taxon>Anopheles</taxon>
    </lineage>
</organism>
<keyword evidence="2" id="KW-0732">Signal</keyword>
<proteinExistence type="predicted"/>
<evidence type="ECO:0000256" key="2">
    <source>
        <dbReference type="SAM" id="SignalP"/>
    </source>
</evidence>
<sequence length="117" mass="13057">MTILLLLRLMLKATRPTTTRTMMKADWRAQQRKARGWYGKYILLPPPTAKKGKGTENQPPGAGHDGGGGGLWSITFGSLGSSSRLDGLGKAQSYYKYSKTQIYEQMCMDWVWARGAR</sequence>